<evidence type="ECO:0000256" key="1">
    <source>
        <dbReference type="SAM" id="MobiDB-lite"/>
    </source>
</evidence>
<name>A0A2Z6LKI5_TRISU</name>
<organism evidence="2 3">
    <name type="scientific">Trifolium subterraneum</name>
    <name type="common">Subterranean clover</name>
    <dbReference type="NCBI Taxonomy" id="3900"/>
    <lineage>
        <taxon>Eukaryota</taxon>
        <taxon>Viridiplantae</taxon>
        <taxon>Streptophyta</taxon>
        <taxon>Embryophyta</taxon>
        <taxon>Tracheophyta</taxon>
        <taxon>Spermatophyta</taxon>
        <taxon>Magnoliopsida</taxon>
        <taxon>eudicotyledons</taxon>
        <taxon>Gunneridae</taxon>
        <taxon>Pentapetalae</taxon>
        <taxon>rosids</taxon>
        <taxon>fabids</taxon>
        <taxon>Fabales</taxon>
        <taxon>Fabaceae</taxon>
        <taxon>Papilionoideae</taxon>
        <taxon>50 kb inversion clade</taxon>
        <taxon>NPAAA clade</taxon>
        <taxon>Hologalegina</taxon>
        <taxon>IRL clade</taxon>
        <taxon>Trifolieae</taxon>
        <taxon>Trifolium</taxon>
    </lineage>
</organism>
<sequence length="383" mass="41729">MVAVKPYLRKAVNKLGISLDDYSDVLASVYIILPEASETVRSSKKRSSPSKGSGSSKKTQASSGFEIKGASKSSSCSDSPKIKKRKLRKVGLTAAKKVSAQQLPIISEETGDVPLIKRTRTSKTTSSKVPPSSSTRTASEVSVVVATETPQYPSTLSPPPNFKTLVQNSDPSITIATSSELPPPQITTIGSDHIAIIIEPEPDTTTTIDLTNSESSPIPSPNISLNLSPPTTYPEIEDFSKIIFGQVKELLDERSRITNPMGSDLKWDNIRMQVDDFLVSLKESSRQQALANQEAFKKWLVFLLIHVDLMDLRTNPRRHLPAPKPVIADDIPETDELTTPVMLERSVPLAGQASASTSISSMIPSVDVVSASEFKEFKEEIRR</sequence>
<evidence type="ECO:0000313" key="3">
    <source>
        <dbReference type="Proteomes" id="UP000242715"/>
    </source>
</evidence>
<feature type="region of interest" description="Disordered" evidence="1">
    <location>
        <begin position="120"/>
        <end position="141"/>
    </location>
</feature>
<keyword evidence="3" id="KW-1185">Reference proteome</keyword>
<dbReference type="Proteomes" id="UP000242715">
    <property type="component" value="Unassembled WGS sequence"/>
</dbReference>
<dbReference type="OrthoDB" id="200660at2759"/>
<feature type="region of interest" description="Disordered" evidence="1">
    <location>
        <begin position="39"/>
        <end position="83"/>
    </location>
</feature>
<protein>
    <submittedName>
        <fullName evidence="2">Uncharacterized protein</fullName>
    </submittedName>
</protein>
<feature type="compositionally biased region" description="Low complexity" evidence="1">
    <location>
        <begin position="122"/>
        <end position="137"/>
    </location>
</feature>
<gene>
    <name evidence="2" type="ORF">TSUD_07760</name>
</gene>
<dbReference type="AlphaFoldDB" id="A0A2Z6LKI5"/>
<feature type="compositionally biased region" description="Low complexity" evidence="1">
    <location>
        <begin position="49"/>
        <end position="79"/>
    </location>
</feature>
<dbReference type="EMBL" id="DF973175">
    <property type="protein sequence ID" value="GAU17715.1"/>
    <property type="molecule type" value="Genomic_DNA"/>
</dbReference>
<evidence type="ECO:0000313" key="2">
    <source>
        <dbReference type="EMBL" id="GAU17715.1"/>
    </source>
</evidence>
<proteinExistence type="predicted"/>
<accession>A0A2Z6LKI5</accession>
<reference evidence="3" key="1">
    <citation type="journal article" date="2017" name="Front. Plant Sci.">
        <title>Climate Clever Clovers: New Paradigm to Reduce the Environmental Footprint of Ruminants by Breeding Low Methanogenic Forages Utilizing Haplotype Variation.</title>
        <authorList>
            <person name="Kaur P."/>
            <person name="Appels R."/>
            <person name="Bayer P.E."/>
            <person name="Keeble-Gagnere G."/>
            <person name="Wang J."/>
            <person name="Hirakawa H."/>
            <person name="Shirasawa K."/>
            <person name="Vercoe P."/>
            <person name="Stefanova K."/>
            <person name="Durmic Z."/>
            <person name="Nichols P."/>
            <person name="Revell C."/>
            <person name="Isobe S.N."/>
            <person name="Edwards D."/>
            <person name="Erskine W."/>
        </authorList>
    </citation>
    <scope>NUCLEOTIDE SEQUENCE [LARGE SCALE GENOMIC DNA]</scope>
    <source>
        <strain evidence="3">cv. Daliak</strain>
    </source>
</reference>